<gene>
    <name evidence="2" type="ORF">ACN38_g12822</name>
</gene>
<dbReference type="InterPro" id="IPR011059">
    <property type="entry name" value="Metal-dep_hydrolase_composite"/>
</dbReference>
<dbReference type="SUPFAM" id="SSF51338">
    <property type="entry name" value="Composite domain of metallo-dependent hydrolases"/>
    <property type="match status" value="1"/>
</dbReference>
<proteinExistence type="predicted"/>
<dbReference type="Gene3D" id="2.30.40.10">
    <property type="entry name" value="Urease, subunit C, domain 1"/>
    <property type="match status" value="1"/>
</dbReference>
<protein>
    <recommendedName>
        <fullName evidence="1">Amidohydrolase 3 domain-containing protein</fullName>
    </recommendedName>
</protein>
<name>A0A0M8NP18_9EURO</name>
<evidence type="ECO:0000313" key="2">
    <source>
        <dbReference type="EMBL" id="KOS36436.1"/>
    </source>
</evidence>
<dbReference type="EMBL" id="LHQQ01000457">
    <property type="protein sequence ID" value="KOS36436.1"/>
    <property type="molecule type" value="Genomic_DNA"/>
</dbReference>
<comment type="caution">
    <text evidence="2">The sequence shown here is derived from an EMBL/GenBank/DDBJ whole genome shotgun (WGS) entry which is preliminary data.</text>
</comment>
<dbReference type="Proteomes" id="UP000037696">
    <property type="component" value="Unassembled WGS sequence"/>
</dbReference>
<reference evidence="2 3" key="1">
    <citation type="submission" date="2015-08" db="EMBL/GenBank/DDBJ databases">
        <title>Genome sequencing of Penicillium nordicum.</title>
        <authorList>
            <person name="Nguyen H.D."/>
            <person name="Seifert K.A."/>
        </authorList>
    </citation>
    <scope>NUCLEOTIDE SEQUENCE [LARGE SCALE GENOMIC DNA]</scope>
    <source>
        <strain evidence="2 3">DAOMC 185683</strain>
    </source>
</reference>
<dbReference type="Pfam" id="PF07969">
    <property type="entry name" value="Amidohydro_3"/>
    <property type="match status" value="1"/>
</dbReference>
<dbReference type="InterPro" id="IPR050138">
    <property type="entry name" value="DHOase/Allantoinase_Hydrolase"/>
</dbReference>
<dbReference type="GO" id="GO:0005737">
    <property type="term" value="C:cytoplasm"/>
    <property type="evidence" value="ECO:0007669"/>
    <property type="project" value="TreeGrafter"/>
</dbReference>
<sequence length="909" mass="98539">MLIQTKYLANSNASNSTGRETFYEGLNKCHEARYQYEAPQSTEDRENPRWNSASGQKTPILIQNATLFDGETVLPETVDITFEAGVIRSISPATLNHQAPKDAQIVNAYGRFVTPGLVDMHSHHLLLPFPHLPSTSDVNERPVLGPITPFVRSLDGFKPYDPAIQIIASGGVTSSLVLPGSANIVGGEAYLVKNLATPGQNSEPVVDELLLDYGIAEKGRKRYLKMACGENPKGIYKNTRMGLVWLLRKHLAEARELQERQSAWCRTAAGIDNTLFSQSRQISQFLKDEGRRPESFELETSLALLRGELNVNVHCYEPEDLERMLSVLHEFGIHPNAFHHALEAWEVPELLKSLEENITIATFAENALYKAEAYGANLRGPKILSDHGVQVALKSYLVYQAAVSHSFGLSEEKSLQAVTSVPARSIQQDHRIGYVRPGYDADIVIWDDHPLQVGATPTQVFIDGRPVLKNNDNTREWTTEKSDSGKPEAPQIRPSLGIRRKEDICTKVQQVGSRILFTGIQKVLVDTHGPSTSPTNDLVMLVEDGQVKCLDKRSSCLSSEIQENTQHIALKNGHVLPGLVAFGNKLGIQSIPPEPTTGDGWGSKNGDALNEKKSLHFAKYGVHLDGRGLARARIGGVTRAVTAPLHGGGVVQGVSVGLRTSANATILDNGIWKDDVALHLVIGQASKSDDTPTVSSGIERLRQLLQAGEDAAPGSLDIYARATNGSLPVVVQAFNEDDIAQLILVKREFRSVNLIIHGGHGAPLVAKPLAEAGIPVILTGNRGAPDTWEKKNALTGPPLTESPAKTLSDAGVLFGLAVKSDSNIHGLAQEAWWAGKYAGLSDQQAIALVSTNFDLILGGQSKKVQEGELAGDFVVWEGDPLRGEGSVVASFQDDGKIADCWPDTVDAIL</sequence>
<dbReference type="InterPro" id="IPR013108">
    <property type="entry name" value="Amidohydro_3"/>
</dbReference>
<dbReference type="GO" id="GO:0006145">
    <property type="term" value="P:purine nucleobase catabolic process"/>
    <property type="evidence" value="ECO:0007669"/>
    <property type="project" value="TreeGrafter"/>
</dbReference>
<dbReference type="SUPFAM" id="SSF51556">
    <property type="entry name" value="Metallo-dependent hydrolases"/>
    <property type="match status" value="2"/>
</dbReference>
<dbReference type="PANTHER" id="PTHR43668">
    <property type="entry name" value="ALLANTOINASE"/>
    <property type="match status" value="1"/>
</dbReference>
<accession>A0A0M8NP18</accession>
<dbReference type="InterPro" id="IPR032466">
    <property type="entry name" value="Metal_Hydrolase"/>
</dbReference>
<dbReference type="PANTHER" id="PTHR43668:SF5">
    <property type="entry name" value="AMIDOHYDROLASE 3 DOMAIN-CONTAINING PROTEIN"/>
    <property type="match status" value="1"/>
</dbReference>
<dbReference type="Gene3D" id="3.20.20.140">
    <property type="entry name" value="Metal-dependent hydrolases"/>
    <property type="match status" value="2"/>
</dbReference>
<evidence type="ECO:0000259" key="1">
    <source>
        <dbReference type="Pfam" id="PF07969"/>
    </source>
</evidence>
<dbReference type="GO" id="GO:0004038">
    <property type="term" value="F:allantoinase activity"/>
    <property type="evidence" value="ECO:0007669"/>
    <property type="project" value="TreeGrafter"/>
</dbReference>
<keyword evidence="3" id="KW-1185">Reference proteome</keyword>
<dbReference type="AlphaFoldDB" id="A0A0M8NP18"/>
<dbReference type="OrthoDB" id="10258955at2759"/>
<organism evidence="2 3">
    <name type="scientific">Penicillium nordicum</name>
    <dbReference type="NCBI Taxonomy" id="229535"/>
    <lineage>
        <taxon>Eukaryota</taxon>
        <taxon>Fungi</taxon>
        <taxon>Dikarya</taxon>
        <taxon>Ascomycota</taxon>
        <taxon>Pezizomycotina</taxon>
        <taxon>Eurotiomycetes</taxon>
        <taxon>Eurotiomycetidae</taxon>
        <taxon>Eurotiales</taxon>
        <taxon>Aspergillaceae</taxon>
        <taxon>Penicillium</taxon>
    </lineage>
</organism>
<evidence type="ECO:0000313" key="3">
    <source>
        <dbReference type="Proteomes" id="UP000037696"/>
    </source>
</evidence>
<feature type="domain" description="Amidohydrolase 3" evidence="1">
    <location>
        <begin position="409"/>
        <end position="467"/>
    </location>
</feature>